<accession>A0ABW9RS38</accession>
<dbReference type="Gene3D" id="3.40.630.10">
    <property type="entry name" value="Zn peptidases"/>
    <property type="match status" value="1"/>
</dbReference>
<dbReference type="InterPro" id="IPR055438">
    <property type="entry name" value="AstE_AspA_cat"/>
</dbReference>
<evidence type="ECO:0000256" key="2">
    <source>
        <dbReference type="ARBA" id="ARBA00022723"/>
    </source>
</evidence>
<proteinExistence type="predicted"/>
<reference evidence="6 7" key="1">
    <citation type="submission" date="2019-02" db="EMBL/GenBank/DDBJ databases">
        <authorList>
            <person name="Goldberg S.R."/>
            <person name="Haltli B.A."/>
            <person name="Correa H."/>
            <person name="Russell K.G."/>
        </authorList>
    </citation>
    <scope>NUCLEOTIDE SEQUENCE [LARGE SCALE GENOMIC DNA]</scope>
    <source>
        <strain evidence="6 7">JCM 16186</strain>
    </source>
</reference>
<dbReference type="RefSeq" id="WP_155173987.1">
    <property type="nucleotide sequence ID" value="NZ_BAAAFL010000068.1"/>
</dbReference>
<sequence>MRKYALWIAGIAIAVGEVAAQSPFTFYGKALKPGTKTHELVELSDGKNKATIPVTIFHGASEGPVLGITAGVHGYEYPPILAGQQLIHKIDPGQLSGTVILVQVANTGAFLGRTPFLNPADGKNLNRSFPGNAEGTITERIADFISREVISKCDYFLDMHGGDAPEDLTPYTAYYHSDDMPEASEKGRLMATNMGFDHVVVFNVTGKTAGLSTYCSAEAFKTGIPAMDIECGGLGRSEEQQVGQIVEGVQSLLKQLKMLEGQPLATPSIAVIKKRSYLSSDHKGIFYAAKTSGDYVVKGMYLGYITDFFGNRLQDIYADQSGVVLIILGTPPVNEGETVAVIGSIENNK</sequence>
<evidence type="ECO:0000313" key="7">
    <source>
        <dbReference type="Proteomes" id="UP000798808"/>
    </source>
</evidence>
<evidence type="ECO:0000256" key="1">
    <source>
        <dbReference type="ARBA" id="ARBA00001947"/>
    </source>
</evidence>
<dbReference type="PANTHER" id="PTHR37326:SF1">
    <property type="entry name" value="BLL3975 PROTEIN"/>
    <property type="match status" value="1"/>
</dbReference>
<dbReference type="InterPro" id="IPR053138">
    <property type="entry name" value="N-alpha-Ac-DABA_deacetylase"/>
</dbReference>
<comment type="cofactor">
    <cofactor evidence="1">
        <name>Zn(2+)</name>
        <dbReference type="ChEBI" id="CHEBI:29105"/>
    </cofactor>
</comment>
<dbReference type="Proteomes" id="UP000798808">
    <property type="component" value="Unassembled WGS sequence"/>
</dbReference>
<keyword evidence="3" id="KW-0378">Hydrolase</keyword>
<evidence type="ECO:0000313" key="6">
    <source>
        <dbReference type="EMBL" id="MTI26979.1"/>
    </source>
</evidence>
<dbReference type="PANTHER" id="PTHR37326">
    <property type="entry name" value="BLL3975 PROTEIN"/>
    <property type="match status" value="1"/>
</dbReference>
<dbReference type="EMBL" id="SMLW01000606">
    <property type="protein sequence ID" value="MTI26979.1"/>
    <property type="molecule type" value="Genomic_DNA"/>
</dbReference>
<dbReference type="InterPro" id="IPR043795">
    <property type="entry name" value="N-alpha-Ac-DABA-like"/>
</dbReference>
<dbReference type="Pfam" id="PF24827">
    <property type="entry name" value="AstE_AspA_cat"/>
    <property type="match status" value="1"/>
</dbReference>
<organism evidence="6 7">
    <name type="scientific">Fulvivirga kasyanovii</name>
    <dbReference type="NCBI Taxonomy" id="396812"/>
    <lineage>
        <taxon>Bacteria</taxon>
        <taxon>Pseudomonadati</taxon>
        <taxon>Bacteroidota</taxon>
        <taxon>Cytophagia</taxon>
        <taxon>Cytophagales</taxon>
        <taxon>Fulvivirgaceae</taxon>
        <taxon>Fulvivirga</taxon>
    </lineage>
</organism>
<dbReference type="PIRSF" id="PIRSF039012">
    <property type="entry name" value="ASP"/>
    <property type="match status" value="1"/>
</dbReference>
<name>A0ABW9RS38_9BACT</name>
<feature type="domain" description="Succinylglutamate desuccinylase/Aspartoacylase catalytic" evidence="5">
    <location>
        <begin position="63"/>
        <end position="254"/>
    </location>
</feature>
<evidence type="ECO:0000256" key="4">
    <source>
        <dbReference type="ARBA" id="ARBA00022833"/>
    </source>
</evidence>
<evidence type="ECO:0000259" key="5">
    <source>
        <dbReference type="Pfam" id="PF24827"/>
    </source>
</evidence>
<keyword evidence="2" id="KW-0479">Metal-binding</keyword>
<gene>
    <name evidence="6" type="ORF">E1163_18625</name>
</gene>
<protein>
    <submittedName>
        <fullName evidence="6">Succinylglutamate desuccinylase</fullName>
    </submittedName>
</protein>
<dbReference type="CDD" id="cd18174">
    <property type="entry name" value="M14_ASTE_ASPA_like"/>
    <property type="match status" value="1"/>
</dbReference>
<keyword evidence="4" id="KW-0862">Zinc</keyword>
<dbReference type="SUPFAM" id="SSF53187">
    <property type="entry name" value="Zn-dependent exopeptidases"/>
    <property type="match status" value="1"/>
</dbReference>
<comment type="caution">
    <text evidence="6">The sequence shown here is derived from an EMBL/GenBank/DDBJ whole genome shotgun (WGS) entry which is preliminary data.</text>
</comment>
<evidence type="ECO:0000256" key="3">
    <source>
        <dbReference type="ARBA" id="ARBA00022801"/>
    </source>
</evidence>
<keyword evidence="7" id="KW-1185">Reference proteome</keyword>